<dbReference type="EMBL" id="JBHLTN010000014">
    <property type="protein sequence ID" value="MFC0592299.1"/>
    <property type="molecule type" value="Genomic_DNA"/>
</dbReference>
<keyword evidence="8 9" id="KW-0472">Membrane</keyword>
<comment type="caution">
    <text evidence="10">The sequence shown here is derived from an EMBL/GenBank/DDBJ whole genome shotgun (WGS) entry which is preliminary data.</text>
</comment>
<feature type="transmembrane region" description="Helical" evidence="9">
    <location>
        <begin position="20"/>
        <end position="38"/>
    </location>
</feature>
<evidence type="ECO:0000313" key="10">
    <source>
        <dbReference type="EMBL" id="MFC0592299.1"/>
    </source>
</evidence>
<keyword evidence="7 9" id="KW-1133">Transmembrane helix</keyword>
<protein>
    <submittedName>
        <fullName evidence="10">Prepilin-type N-terminal cleavage/methylation domain-containing protein</fullName>
    </submittedName>
</protein>
<keyword evidence="4" id="KW-0488">Methylation</keyword>
<dbReference type="RefSeq" id="WP_377481472.1">
    <property type="nucleotide sequence ID" value="NZ_JBHLTN010000014.1"/>
</dbReference>
<dbReference type="PANTHER" id="PTHR38779">
    <property type="entry name" value="TYPE II SECRETION SYSTEM PROTEIN I-RELATED"/>
    <property type="match status" value="1"/>
</dbReference>
<keyword evidence="5" id="KW-0997">Cell inner membrane</keyword>
<keyword evidence="3" id="KW-1003">Cell membrane</keyword>
<evidence type="ECO:0000256" key="1">
    <source>
        <dbReference type="ARBA" id="ARBA00004377"/>
    </source>
</evidence>
<keyword evidence="6 9" id="KW-0812">Transmembrane</keyword>
<evidence type="ECO:0000256" key="3">
    <source>
        <dbReference type="ARBA" id="ARBA00022475"/>
    </source>
</evidence>
<comment type="subcellular location">
    <subcellularLocation>
        <location evidence="1">Cell inner membrane</location>
        <topology evidence="1">Single-pass membrane protein</topology>
    </subcellularLocation>
</comment>
<organism evidence="10 11">
    <name type="scientific">Ottowia pentelensis</name>
    <dbReference type="NCBI Taxonomy" id="511108"/>
    <lineage>
        <taxon>Bacteria</taxon>
        <taxon>Pseudomonadati</taxon>
        <taxon>Pseudomonadota</taxon>
        <taxon>Betaproteobacteria</taxon>
        <taxon>Burkholderiales</taxon>
        <taxon>Comamonadaceae</taxon>
        <taxon>Ottowia</taxon>
    </lineage>
</organism>
<dbReference type="InterPro" id="IPR010052">
    <property type="entry name" value="T2SS_protein-GspI"/>
</dbReference>
<keyword evidence="11" id="KW-1185">Reference proteome</keyword>
<evidence type="ECO:0000256" key="9">
    <source>
        <dbReference type="SAM" id="Phobius"/>
    </source>
</evidence>
<reference evidence="10 11" key="1">
    <citation type="submission" date="2024-09" db="EMBL/GenBank/DDBJ databases">
        <authorList>
            <person name="Sun Q."/>
            <person name="Mori K."/>
        </authorList>
    </citation>
    <scope>NUCLEOTIDE SEQUENCE [LARGE SCALE GENOMIC DNA]</scope>
    <source>
        <strain evidence="10 11">NCAIM B.02336</strain>
    </source>
</reference>
<comment type="similarity">
    <text evidence="2">Belongs to the GSP I family.</text>
</comment>
<name>A0ABV6PRU7_9BURK</name>
<dbReference type="InterPro" id="IPR012902">
    <property type="entry name" value="N_methyl_site"/>
</dbReference>
<accession>A0ABV6PRU7</accession>
<proteinExistence type="inferred from homology"/>
<dbReference type="PANTHER" id="PTHR38779:SF2">
    <property type="entry name" value="TYPE II SECRETION SYSTEM PROTEIN I-RELATED"/>
    <property type="match status" value="1"/>
</dbReference>
<sequence length="144" mass="15514">MSPRSSSPRHLRPTQRGFSLLEILVAFAIAAMALGMLYRVSGNNARQIGNLDQHERAMLLAQGLLAAHETVPAAGLSESGEAAGYAWQLQSHPYPTPTSGASPQAARLHEVVVDVAWSDGAAPRHFELASLRPERKPQPGEVMR</sequence>
<evidence type="ECO:0000256" key="8">
    <source>
        <dbReference type="ARBA" id="ARBA00023136"/>
    </source>
</evidence>
<evidence type="ECO:0000256" key="2">
    <source>
        <dbReference type="ARBA" id="ARBA00008358"/>
    </source>
</evidence>
<dbReference type="Pfam" id="PF07963">
    <property type="entry name" value="N_methyl"/>
    <property type="match status" value="1"/>
</dbReference>
<evidence type="ECO:0000256" key="5">
    <source>
        <dbReference type="ARBA" id="ARBA00022519"/>
    </source>
</evidence>
<dbReference type="NCBIfam" id="TIGR02532">
    <property type="entry name" value="IV_pilin_GFxxxE"/>
    <property type="match status" value="1"/>
</dbReference>
<evidence type="ECO:0000256" key="4">
    <source>
        <dbReference type="ARBA" id="ARBA00022481"/>
    </source>
</evidence>
<dbReference type="Proteomes" id="UP001589834">
    <property type="component" value="Unassembled WGS sequence"/>
</dbReference>
<evidence type="ECO:0000256" key="7">
    <source>
        <dbReference type="ARBA" id="ARBA00022989"/>
    </source>
</evidence>
<evidence type="ECO:0000313" key="11">
    <source>
        <dbReference type="Proteomes" id="UP001589834"/>
    </source>
</evidence>
<evidence type="ECO:0000256" key="6">
    <source>
        <dbReference type="ARBA" id="ARBA00022692"/>
    </source>
</evidence>
<gene>
    <name evidence="10" type="ORF">ACFFGG_07000</name>
</gene>